<dbReference type="STRING" id="1121429.SAMN02745133_01693"/>
<dbReference type="EMBL" id="FQUY01000010">
    <property type="protein sequence ID" value="SHF03966.1"/>
    <property type="molecule type" value="Genomic_DNA"/>
</dbReference>
<name>A0A1M4YES8_9FIRM</name>
<keyword evidence="2" id="KW-1185">Reference proteome</keyword>
<evidence type="ECO:0000313" key="1">
    <source>
        <dbReference type="EMBL" id="SHF03966.1"/>
    </source>
</evidence>
<reference evidence="2" key="1">
    <citation type="submission" date="2016-11" db="EMBL/GenBank/DDBJ databases">
        <authorList>
            <person name="Varghese N."/>
            <person name="Submissions S."/>
        </authorList>
    </citation>
    <scope>NUCLEOTIDE SEQUENCE [LARGE SCALE GENOMIC DNA]</scope>
    <source>
        <strain evidence="2">DSM 12395</strain>
    </source>
</reference>
<protein>
    <submittedName>
        <fullName evidence="1">Uncharacterized protein</fullName>
    </submittedName>
</protein>
<dbReference type="OrthoDB" id="1723695at2"/>
<organism evidence="1 2">
    <name type="scientific">Desulforamulus putei DSM 12395</name>
    <dbReference type="NCBI Taxonomy" id="1121429"/>
    <lineage>
        <taxon>Bacteria</taxon>
        <taxon>Bacillati</taxon>
        <taxon>Bacillota</taxon>
        <taxon>Clostridia</taxon>
        <taxon>Eubacteriales</taxon>
        <taxon>Peptococcaceae</taxon>
        <taxon>Desulforamulus</taxon>
    </lineage>
</organism>
<sequence>MNVQNDDLMHRPLRVRVRMDFKGIGKPGRFLFGGKPSDKAAEDLREQQVAVFRNVPIQGILVEDIDMSAEVYTVQDEVSNHEVAYAPVTLQLRAETLEDVVRFIARDDFRKIEIIDPPNLSLTKYDVERLLFRVAEEMRMYRSLLERKYNNR</sequence>
<gene>
    <name evidence="1" type="ORF">SAMN02745133_01693</name>
</gene>
<dbReference type="Proteomes" id="UP000184148">
    <property type="component" value="Unassembled WGS sequence"/>
</dbReference>
<dbReference type="AlphaFoldDB" id="A0A1M4YES8"/>
<accession>A0A1M4YES8</accession>
<evidence type="ECO:0000313" key="2">
    <source>
        <dbReference type="Proteomes" id="UP000184148"/>
    </source>
</evidence>
<proteinExistence type="predicted"/>